<accession>A0ACC1HCR6</accession>
<dbReference type="Proteomes" id="UP001145114">
    <property type="component" value="Unassembled WGS sequence"/>
</dbReference>
<gene>
    <name evidence="1" type="primary">PEX11_2</name>
    <name evidence="1" type="ORF">EV182_007841</name>
</gene>
<name>A0ACC1HCR6_9FUNG</name>
<feature type="non-terminal residue" evidence="1">
    <location>
        <position position="1"/>
    </location>
</feature>
<organism evidence="1 2">
    <name type="scientific">Spiromyces aspiralis</name>
    <dbReference type="NCBI Taxonomy" id="68401"/>
    <lineage>
        <taxon>Eukaryota</taxon>
        <taxon>Fungi</taxon>
        <taxon>Fungi incertae sedis</taxon>
        <taxon>Zoopagomycota</taxon>
        <taxon>Kickxellomycotina</taxon>
        <taxon>Kickxellomycetes</taxon>
        <taxon>Kickxellales</taxon>
        <taxon>Kickxellaceae</taxon>
        <taxon>Spiromyces</taxon>
    </lineage>
</organism>
<proteinExistence type="predicted"/>
<evidence type="ECO:0000313" key="1">
    <source>
        <dbReference type="EMBL" id="KAJ1671063.1"/>
    </source>
</evidence>
<protein>
    <submittedName>
        <fullName evidence="1">Peroxisomal membrane protein PMP27</fullName>
    </submittedName>
</protein>
<dbReference type="EMBL" id="JAMZIH010008939">
    <property type="protein sequence ID" value="KAJ1671063.1"/>
    <property type="molecule type" value="Genomic_DNA"/>
</dbReference>
<keyword evidence="2" id="KW-1185">Reference proteome</keyword>
<evidence type="ECO:0000313" key="2">
    <source>
        <dbReference type="Proteomes" id="UP001145114"/>
    </source>
</evidence>
<reference evidence="1" key="1">
    <citation type="submission" date="2022-06" db="EMBL/GenBank/DDBJ databases">
        <title>Phylogenomic reconstructions and comparative analyses of Kickxellomycotina fungi.</title>
        <authorList>
            <person name="Reynolds N.K."/>
            <person name="Stajich J.E."/>
            <person name="Barry K."/>
            <person name="Grigoriev I.V."/>
            <person name="Crous P."/>
            <person name="Smith M.E."/>
        </authorList>
    </citation>
    <scope>NUCLEOTIDE SEQUENCE</scope>
    <source>
        <strain evidence="1">RSA 2271</strain>
    </source>
</reference>
<sequence length="96" mass="10566">GLYQLIPLHFKESLVYRAHSALGRERDAASAHSETEKSMVSRQLCAVKRQLVQDTLDMTIPLSALGLVNFNEGVVALAGTITSFMGGQAHFYKLFI</sequence>
<comment type="caution">
    <text evidence="1">The sequence shown here is derived from an EMBL/GenBank/DDBJ whole genome shotgun (WGS) entry which is preliminary data.</text>
</comment>